<organism evidence="3 4">
    <name type="scientific">Clostridium senegalense</name>
    <dbReference type="NCBI Taxonomy" id="1465809"/>
    <lineage>
        <taxon>Bacteria</taxon>
        <taxon>Bacillati</taxon>
        <taxon>Bacillota</taxon>
        <taxon>Clostridia</taxon>
        <taxon>Eubacteriales</taxon>
        <taxon>Clostridiaceae</taxon>
        <taxon>Clostridium</taxon>
    </lineage>
</organism>
<dbReference type="InterPro" id="IPR017582">
    <property type="entry name" value="SelU"/>
</dbReference>
<gene>
    <name evidence="3" type="primary">mnmH</name>
    <name evidence="3" type="ORF">G3M99_01030</name>
</gene>
<accession>A0A6M0H013</accession>
<dbReference type="NCBIfam" id="NF008750">
    <property type="entry name" value="PRK11784.1-2"/>
    <property type="match status" value="1"/>
</dbReference>
<dbReference type="NCBIfam" id="NF008752">
    <property type="entry name" value="PRK11784.1-4"/>
    <property type="match status" value="1"/>
</dbReference>
<dbReference type="RefSeq" id="WP_061994941.1">
    <property type="nucleotide sequence ID" value="NZ_JAAGPU010000001.1"/>
</dbReference>
<evidence type="ECO:0000313" key="3">
    <source>
        <dbReference type="EMBL" id="NEU03454.1"/>
    </source>
</evidence>
<keyword evidence="1" id="KW-0711">Selenium</keyword>
<dbReference type="PANTHER" id="PTHR30401:SF0">
    <property type="entry name" value="TRNA 2-SELENOURIDINE SYNTHASE"/>
    <property type="match status" value="1"/>
</dbReference>
<dbReference type="Pfam" id="PF00581">
    <property type="entry name" value="Rhodanese"/>
    <property type="match status" value="1"/>
</dbReference>
<dbReference type="CDD" id="cd01520">
    <property type="entry name" value="RHOD_YbbB"/>
    <property type="match status" value="1"/>
</dbReference>
<proteinExistence type="predicted"/>
<dbReference type="InterPro" id="IPR001763">
    <property type="entry name" value="Rhodanese-like_dom"/>
</dbReference>
<dbReference type="GO" id="GO:0043828">
    <property type="term" value="F:tRNA 2-selenouridine synthase activity"/>
    <property type="evidence" value="ECO:0007669"/>
    <property type="project" value="InterPro"/>
</dbReference>
<dbReference type="Pfam" id="PF26341">
    <property type="entry name" value="AAA_SelU"/>
    <property type="match status" value="1"/>
</dbReference>
<dbReference type="NCBIfam" id="TIGR03167">
    <property type="entry name" value="tRNA_sel_U_synt"/>
    <property type="match status" value="1"/>
</dbReference>
<dbReference type="Proteomes" id="UP000481872">
    <property type="component" value="Unassembled WGS sequence"/>
</dbReference>
<dbReference type="PROSITE" id="PS50206">
    <property type="entry name" value="RHODANESE_3"/>
    <property type="match status" value="1"/>
</dbReference>
<comment type="caution">
    <text evidence="3">The sequence shown here is derived from an EMBL/GenBank/DDBJ whole genome shotgun (WGS) entry which is preliminary data.</text>
</comment>
<dbReference type="PANTHER" id="PTHR30401">
    <property type="entry name" value="TRNA 2-SELENOURIDINE SYNTHASE"/>
    <property type="match status" value="1"/>
</dbReference>
<dbReference type="InterPro" id="IPR036873">
    <property type="entry name" value="Rhodanese-like_dom_sf"/>
</dbReference>
<dbReference type="EMBL" id="JAAGPU010000001">
    <property type="protein sequence ID" value="NEU03454.1"/>
    <property type="molecule type" value="Genomic_DNA"/>
</dbReference>
<feature type="domain" description="Rhodanese" evidence="2">
    <location>
        <begin position="10"/>
        <end position="132"/>
    </location>
</feature>
<dbReference type="InterPro" id="IPR058840">
    <property type="entry name" value="AAA_SelU"/>
</dbReference>
<dbReference type="SUPFAM" id="SSF52540">
    <property type="entry name" value="P-loop containing nucleoside triphosphate hydrolases"/>
    <property type="match status" value="1"/>
</dbReference>
<dbReference type="SMART" id="SM00450">
    <property type="entry name" value="RHOD"/>
    <property type="match status" value="1"/>
</dbReference>
<dbReference type="InterPro" id="IPR027417">
    <property type="entry name" value="P-loop_NTPase"/>
</dbReference>
<dbReference type="Gene3D" id="3.40.50.300">
    <property type="entry name" value="P-loop containing nucleotide triphosphate hydrolases"/>
    <property type="match status" value="1"/>
</dbReference>
<keyword evidence="4" id="KW-1185">Reference proteome</keyword>
<sequence>MFQTTEYKELKGDYVLVDVRSPLEYKENTIPGAVNIPLFNDEERALVGTIYKQESTEKAKRTGMEIVSKKLPSIYDEFLELGKNHKKIVLFCARGGMRSGSLVALLSSLGMRVERIKGGYKSYRSYVLEELPKVNEQVKYIVLHGNTGVGKTEILKKLKSDGYDILDLEGFANHRGSILGSVGLGDVNSQKKFESLILNELKHRNSDFVFIEAESKRIGRVIIPEYIHESMKNGIHIFVDADLDFRCNLIVKEYTKCKTSNEEICDSIIKIKKILSKECLEEFCKKVMENDYEEVVKELMVKYYDPMYMHSANQYDYDLKIFVSTVEKAAKELESFVDNHLKK</sequence>
<evidence type="ECO:0000313" key="4">
    <source>
        <dbReference type="Proteomes" id="UP000481872"/>
    </source>
</evidence>
<dbReference type="SUPFAM" id="SSF52821">
    <property type="entry name" value="Rhodanese/Cell cycle control phosphatase"/>
    <property type="match status" value="1"/>
</dbReference>
<reference evidence="3 4" key="1">
    <citation type="submission" date="2020-02" db="EMBL/GenBank/DDBJ databases">
        <title>Genome assembly of a novel Clostridium senegalense strain.</title>
        <authorList>
            <person name="Gupta T.B."/>
            <person name="Jauregui R."/>
            <person name="Maclean P."/>
            <person name="Nawarathana A."/>
            <person name="Brightwell G."/>
        </authorList>
    </citation>
    <scope>NUCLEOTIDE SEQUENCE [LARGE SCALE GENOMIC DNA]</scope>
    <source>
        <strain evidence="3 4">AGRFS4</strain>
    </source>
</reference>
<dbReference type="GO" id="GO:0002098">
    <property type="term" value="P:tRNA wobble uridine modification"/>
    <property type="evidence" value="ECO:0007669"/>
    <property type="project" value="InterPro"/>
</dbReference>
<evidence type="ECO:0000259" key="2">
    <source>
        <dbReference type="PROSITE" id="PS50206"/>
    </source>
</evidence>
<dbReference type="AlphaFoldDB" id="A0A6M0H013"/>
<protein>
    <submittedName>
        <fullName evidence="3">tRNA 2-selenouridine(34) synthase MnmH</fullName>
    </submittedName>
</protein>
<dbReference type="Gene3D" id="3.40.250.10">
    <property type="entry name" value="Rhodanese-like domain"/>
    <property type="match status" value="1"/>
</dbReference>
<evidence type="ECO:0000256" key="1">
    <source>
        <dbReference type="ARBA" id="ARBA00023266"/>
    </source>
</evidence>
<name>A0A6M0H013_9CLOT</name>